<dbReference type="PANTHER" id="PTHR43143">
    <property type="entry name" value="METALLOPHOSPHOESTERASE, CALCINEURIN SUPERFAMILY"/>
    <property type="match status" value="1"/>
</dbReference>
<dbReference type="InterPro" id="IPR051918">
    <property type="entry name" value="STPP_CPPED1"/>
</dbReference>
<accession>A0AA96LF02</accession>
<dbReference type="InterPro" id="IPR029052">
    <property type="entry name" value="Metallo-depent_PP-like"/>
</dbReference>
<dbReference type="GO" id="GO:0016787">
    <property type="term" value="F:hydrolase activity"/>
    <property type="evidence" value="ECO:0007669"/>
    <property type="project" value="InterPro"/>
</dbReference>
<organism evidence="2 3">
    <name type="scientific">Paenibacillus aurantius</name>
    <dbReference type="NCBI Taxonomy" id="2918900"/>
    <lineage>
        <taxon>Bacteria</taxon>
        <taxon>Bacillati</taxon>
        <taxon>Bacillota</taxon>
        <taxon>Bacilli</taxon>
        <taxon>Bacillales</taxon>
        <taxon>Paenibacillaceae</taxon>
        <taxon>Paenibacillus</taxon>
    </lineage>
</organism>
<dbReference type="KEGG" id="paun:MJA45_05565"/>
<proteinExistence type="predicted"/>
<name>A0AA96LF02_9BACL</name>
<sequence length="353" mass="39981">MDRRAFLRWLLGTAAAGAIGLTGLWRFARPVTAPEGESVAAAATAEPSPGRQAFIGAAETGGALLSFAILSDLHINPDLPERAQHLRHAFDDLKAFETRVEAVIMTGDQTDYGRDRDYKELAGVMKKYKLPPVYANMGNHDYYNIWMDKSDNFSRETMPNGKTDEGSRRAFQQFFEVEKPYSEGQVNGFTFLMMSQEAYVQEKPEVSEGCWYSEEQLKWLEAKLAGQEKGRPVFVMIHQPLPEAGSDGGAHRVIPAKRFRAILKGHPNVFVFSGHTHQDFKNGQPHYVKESFHWFQNSSVGRVLNRQFQNDRENEAQGLYVQVFEDKVVVRAREFTSRSWIAGSEWKVALRKA</sequence>
<evidence type="ECO:0000313" key="3">
    <source>
        <dbReference type="Proteomes" id="UP001305702"/>
    </source>
</evidence>
<gene>
    <name evidence="2" type="ORF">MJA45_05565</name>
</gene>
<feature type="domain" description="Calcineurin-like phosphoesterase" evidence="1">
    <location>
        <begin position="66"/>
        <end position="278"/>
    </location>
</feature>
<keyword evidence="3" id="KW-1185">Reference proteome</keyword>
<dbReference type="Proteomes" id="UP001305702">
    <property type="component" value="Chromosome"/>
</dbReference>
<reference evidence="2 3" key="1">
    <citation type="submission" date="2022-02" db="EMBL/GenBank/DDBJ databases">
        <title>Paenibacillus sp. MBLB1776 Whole Genome Shotgun Sequencing.</title>
        <authorList>
            <person name="Hwang C.Y."/>
            <person name="Cho E.-S."/>
            <person name="Seo M.-J."/>
        </authorList>
    </citation>
    <scope>NUCLEOTIDE SEQUENCE [LARGE SCALE GENOMIC DNA]</scope>
    <source>
        <strain evidence="2 3">MBLB1776</strain>
    </source>
</reference>
<dbReference type="Gene3D" id="3.60.21.10">
    <property type="match status" value="1"/>
</dbReference>
<dbReference type="Pfam" id="PF00149">
    <property type="entry name" value="Metallophos"/>
    <property type="match status" value="1"/>
</dbReference>
<evidence type="ECO:0000313" key="2">
    <source>
        <dbReference type="EMBL" id="WNQ12501.1"/>
    </source>
</evidence>
<protein>
    <submittedName>
        <fullName evidence="2">Metallophosphoesterase</fullName>
    </submittedName>
</protein>
<dbReference type="InterPro" id="IPR004843">
    <property type="entry name" value="Calcineurin-like_PHP"/>
</dbReference>
<dbReference type="EMBL" id="CP130318">
    <property type="protein sequence ID" value="WNQ12501.1"/>
    <property type="molecule type" value="Genomic_DNA"/>
</dbReference>
<dbReference type="SUPFAM" id="SSF56300">
    <property type="entry name" value="Metallo-dependent phosphatases"/>
    <property type="match status" value="1"/>
</dbReference>
<dbReference type="PANTHER" id="PTHR43143:SF1">
    <property type="entry name" value="SERINE_THREONINE-PROTEIN PHOSPHATASE CPPED1"/>
    <property type="match status" value="1"/>
</dbReference>
<evidence type="ECO:0000259" key="1">
    <source>
        <dbReference type="Pfam" id="PF00149"/>
    </source>
</evidence>
<dbReference type="RefSeq" id="WP_315606278.1">
    <property type="nucleotide sequence ID" value="NZ_CP130318.1"/>
</dbReference>
<dbReference type="AlphaFoldDB" id="A0AA96LF02"/>